<evidence type="ECO:0000313" key="2">
    <source>
        <dbReference type="Proteomes" id="UP001501475"/>
    </source>
</evidence>
<proteinExistence type="predicted"/>
<evidence type="ECO:0000313" key="1">
    <source>
        <dbReference type="EMBL" id="GAA1749474.1"/>
    </source>
</evidence>
<name>A0ABN2K6L7_9MICO</name>
<gene>
    <name evidence="1" type="ORF">GCM10009810_07340</name>
</gene>
<protein>
    <submittedName>
        <fullName evidence="1">Uncharacterized protein</fullName>
    </submittedName>
</protein>
<sequence>MREIAAIPGRCEGDVVEMADIFVRRGGELQRADGFPPHIERFDAAGYRLPELLAKGE</sequence>
<comment type="caution">
    <text evidence="1">The sequence shown here is derived from an EMBL/GenBank/DDBJ whole genome shotgun (WGS) entry which is preliminary data.</text>
</comment>
<dbReference type="Proteomes" id="UP001501475">
    <property type="component" value="Unassembled WGS sequence"/>
</dbReference>
<dbReference type="EMBL" id="BAAAPN010000019">
    <property type="protein sequence ID" value="GAA1749474.1"/>
    <property type="molecule type" value="Genomic_DNA"/>
</dbReference>
<accession>A0ABN2K6L7</accession>
<keyword evidence="2" id="KW-1185">Reference proteome</keyword>
<reference evidence="1 2" key="1">
    <citation type="journal article" date="2019" name="Int. J. Syst. Evol. Microbiol.">
        <title>The Global Catalogue of Microorganisms (GCM) 10K type strain sequencing project: providing services to taxonomists for standard genome sequencing and annotation.</title>
        <authorList>
            <consortium name="The Broad Institute Genomics Platform"/>
            <consortium name="The Broad Institute Genome Sequencing Center for Infectious Disease"/>
            <person name="Wu L."/>
            <person name="Ma J."/>
        </authorList>
    </citation>
    <scope>NUCLEOTIDE SEQUENCE [LARGE SCALE GENOMIC DNA]</scope>
    <source>
        <strain evidence="1 2">JCM 15591</strain>
    </source>
</reference>
<organism evidence="1 2">
    <name type="scientific">Nostocoides vanveenii</name>
    <dbReference type="NCBI Taxonomy" id="330835"/>
    <lineage>
        <taxon>Bacteria</taxon>
        <taxon>Bacillati</taxon>
        <taxon>Actinomycetota</taxon>
        <taxon>Actinomycetes</taxon>
        <taxon>Micrococcales</taxon>
        <taxon>Intrasporangiaceae</taxon>
        <taxon>Nostocoides</taxon>
    </lineage>
</organism>